<evidence type="ECO:0000256" key="1">
    <source>
        <dbReference type="SAM" id="MobiDB-lite"/>
    </source>
</evidence>
<dbReference type="InterPro" id="IPR021720">
    <property type="entry name" value="Malectin_dom"/>
</dbReference>
<organism evidence="4 5">
    <name type="scientific">Nocardioides marinus</name>
    <dbReference type="NCBI Taxonomy" id="374514"/>
    <lineage>
        <taxon>Bacteria</taxon>
        <taxon>Bacillati</taxon>
        <taxon>Actinomycetota</taxon>
        <taxon>Actinomycetes</taxon>
        <taxon>Propionibacteriales</taxon>
        <taxon>Nocardioidaceae</taxon>
        <taxon>Nocardioides</taxon>
    </lineage>
</organism>
<accession>A0A7Z0C6J7</accession>
<evidence type="ECO:0000313" key="5">
    <source>
        <dbReference type="Proteomes" id="UP000537326"/>
    </source>
</evidence>
<feature type="chain" id="PRO_5030537384" evidence="2">
    <location>
        <begin position="29"/>
        <end position="1119"/>
    </location>
</feature>
<dbReference type="Pfam" id="PF18911">
    <property type="entry name" value="PKD_4"/>
    <property type="match status" value="1"/>
</dbReference>
<dbReference type="Proteomes" id="UP000537326">
    <property type="component" value="Unassembled WGS sequence"/>
</dbReference>
<dbReference type="Pfam" id="PF11721">
    <property type="entry name" value="Malectin"/>
    <property type="match status" value="1"/>
</dbReference>
<reference evidence="4 5" key="1">
    <citation type="submission" date="2020-07" db="EMBL/GenBank/DDBJ databases">
        <title>Sequencing the genomes of 1000 actinobacteria strains.</title>
        <authorList>
            <person name="Klenk H.-P."/>
        </authorList>
    </citation>
    <scope>NUCLEOTIDE SEQUENCE [LARGE SCALE GENOMIC DNA]</scope>
    <source>
        <strain evidence="4 5">DSM 18248</strain>
    </source>
</reference>
<keyword evidence="5" id="KW-1185">Reference proteome</keyword>
<evidence type="ECO:0000256" key="2">
    <source>
        <dbReference type="SAM" id="SignalP"/>
    </source>
</evidence>
<feature type="compositionally biased region" description="Polar residues" evidence="1">
    <location>
        <begin position="479"/>
        <end position="493"/>
    </location>
</feature>
<dbReference type="InterPro" id="IPR013783">
    <property type="entry name" value="Ig-like_fold"/>
</dbReference>
<evidence type="ECO:0000259" key="3">
    <source>
        <dbReference type="PROSITE" id="PS50093"/>
    </source>
</evidence>
<gene>
    <name evidence="4" type="ORF">BKA05_003721</name>
</gene>
<feature type="signal peptide" evidence="2">
    <location>
        <begin position="1"/>
        <end position="28"/>
    </location>
</feature>
<protein>
    <submittedName>
        <fullName evidence="4">PKD repeat protein</fullName>
    </submittedName>
</protein>
<dbReference type="SUPFAM" id="SSF50998">
    <property type="entry name" value="Quinoprotein alcohol dehydrogenase-like"/>
    <property type="match status" value="1"/>
</dbReference>
<dbReference type="InterPro" id="IPR011047">
    <property type="entry name" value="Quinoprotein_ADH-like_sf"/>
</dbReference>
<comment type="caution">
    <text evidence="4">The sequence shown here is derived from an EMBL/GenBank/DDBJ whole genome shotgun (WGS) entry which is preliminary data.</text>
</comment>
<keyword evidence="2" id="KW-0732">Signal</keyword>
<feature type="region of interest" description="Disordered" evidence="1">
    <location>
        <begin position="624"/>
        <end position="649"/>
    </location>
</feature>
<dbReference type="PROSITE" id="PS50093">
    <property type="entry name" value="PKD"/>
    <property type="match status" value="1"/>
</dbReference>
<dbReference type="Gene3D" id="2.60.40.10">
    <property type="entry name" value="Immunoglobulins"/>
    <property type="match status" value="1"/>
</dbReference>
<dbReference type="SMART" id="SM00089">
    <property type="entry name" value="PKD"/>
    <property type="match status" value="1"/>
</dbReference>
<dbReference type="GO" id="GO:0005975">
    <property type="term" value="P:carbohydrate metabolic process"/>
    <property type="evidence" value="ECO:0007669"/>
    <property type="project" value="UniProtKB-ARBA"/>
</dbReference>
<evidence type="ECO:0000313" key="4">
    <source>
        <dbReference type="EMBL" id="NYI12206.1"/>
    </source>
</evidence>
<dbReference type="EMBL" id="JACBZI010000001">
    <property type="protein sequence ID" value="NYI12206.1"/>
    <property type="molecule type" value="Genomic_DNA"/>
</dbReference>
<feature type="domain" description="PKD" evidence="3">
    <location>
        <begin position="825"/>
        <end position="912"/>
    </location>
</feature>
<dbReference type="Gene3D" id="2.80.10.50">
    <property type="match status" value="1"/>
</dbReference>
<dbReference type="Gene3D" id="2.60.120.430">
    <property type="entry name" value="Galactose-binding lectin"/>
    <property type="match status" value="1"/>
</dbReference>
<name>A0A7Z0C6J7_9ACTN</name>
<dbReference type="InterPro" id="IPR022409">
    <property type="entry name" value="PKD/Chitinase_dom"/>
</dbReference>
<sequence length="1119" mass="115255">MRARPALLVIAALATAVATWTATPVASADTPGGELVAERPAPGTPHVLDGRVYSVVQVGDTIVLGGSFTRARNDSGDTAVVTRNGLLAFSASTGKIDPAFRPNPNGTVRTVLPAPDGSTVYVGGAYTSIAGASRQRLARIRVSDGGLVTGFNPGAITGQVRDLELADGRLWVGGAFTHVGGRGQTALTTVDPTTGAPQGYMSLPLAGYHNEGATQVLQMDLAPDGSRLAAVGNFDTLAGVRNHQFLMLDLTGPSAAPGPWRTDFYTDPCASVFDSYMRDVDFSPDGRYLVVSTTGAYGGPSTACDTVARFETASTGADVRPSWIDHTGGDTTYAVEATDAAVYVGGHQRWWNNPFAGDRPGPGAVSREGIAALDPSNGLPLDWDPTRDKGVGVFDYLLTARGLWVASDTDRIGDYQYRGRIALLPSGGSSYPAVRTPRLPADVYLGGSAGTSPDPRVLYRVNAGGPSLVPGSGPAWDADTTTDPSPYHSSGQNSAGYGAIPAVTPAVPAGTPRAVFATELWDPSPVPEQEWDFPVPAGTPLEVRLYFANRYSGTSQPGQRVFDVAIDGTTVLDDYDIVVAAGHDVGTVEEFTITSDGTVDIDLAHVVENPLVNGIEILRTDLPAPTPTTGGLQRRSFDGSTAGATGTAPAGGIDWDRVRGAFMVGETLYTATDDGALTSRRFTGTTYGPASPVDTADRIVALAAWHDDVAASTGMFLDGGRLYFTRAGDPRLYYRYFTPSSGVVGAQRLQVATGLDLSGARGMFVTDSHLFWATTDGDLHRAAWSQGAQSGAPVPGTEQVVSGPGVDGTDWAARTLFVGPEGSPDPVTPTASFSESCTGQTCTFDGTASTTPGGTPTYLWQFGDGASGSGPTPSHPYAAAGTYTVTLTVTSSAGGTASTSRQVTVQPPTTGGITFVAADSSAGNTDRHRLTVPGAVRPGDTLVAYLTLNNTAVTISDPAGWTVLDSVVGTGIQGRSWTRTATAADAGSTLTVPTSGYAKDVFTLEAYRSSGGESRVVDHAISVQSGSATQHTAPAVTVPPGGGWVSRHWVAKRSGAVTWTAPPQLEVRTSAAGAGGGRLTGIGGDLGAAVAPGDPGGDVATSDPAVTRTLMFSVVHATG</sequence>
<dbReference type="SUPFAM" id="SSF49299">
    <property type="entry name" value="PKD domain"/>
    <property type="match status" value="1"/>
</dbReference>
<dbReference type="InterPro" id="IPR035986">
    <property type="entry name" value="PKD_dom_sf"/>
</dbReference>
<dbReference type="InterPro" id="IPR000601">
    <property type="entry name" value="PKD_dom"/>
</dbReference>
<dbReference type="AlphaFoldDB" id="A0A7Z0C6J7"/>
<proteinExistence type="predicted"/>
<dbReference type="RefSeq" id="WP_179532787.1">
    <property type="nucleotide sequence ID" value="NZ_BAAAPP010000001.1"/>
</dbReference>
<dbReference type="CDD" id="cd00146">
    <property type="entry name" value="PKD"/>
    <property type="match status" value="1"/>
</dbReference>
<feature type="region of interest" description="Disordered" evidence="1">
    <location>
        <begin position="469"/>
        <end position="493"/>
    </location>
</feature>